<dbReference type="PANTHER" id="PTHR10257">
    <property type="entry name" value="SERINE/THREONINE PROTEIN PHOSPHATASE 2A PP2A REGULATORY SUBUNIT B"/>
    <property type="match status" value="1"/>
</dbReference>
<gene>
    <name evidence="1" type="ORF">SteCoe_13572</name>
</gene>
<comment type="caution">
    <text evidence="1">The sequence shown here is derived from an EMBL/GenBank/DDBJ whole genome shotgun (WGS) entry which is preliminary data.</text>
</comment>
<dbReference type="PANTHER" id="PTHR10257:SF3">
    <property type="entry name" value="SERINE_THREONINE-PROTEIN PHOSPHATASE 2A 56 KDA REGULATORY SUBUNIT GAMMA ISOFORM"/>
    <property type="match status" value="1"/>
</dbReference>
<dbReference type="FunFam" id="1.25.10.10:FF:000331">
    <property type="entry name" value="Phosphoprotein phosphatase, putative"/>
    <property type="match status" value="1"/>
</dbReference>
<dbReference type="GO" id="GO:0007165">
    <property type="term" value="P:signal transduction"/>
    <property type="evidence" value="ECO:0007669"/>
    <property type="project" value="InterPro"/>
</dbReference>
<dbReference type="Proteomes" id="UP000187209">
    <property type="component" value="Unassembled WGS sequence"/>
</dbReference>
<reference evidence="1 2" key="1">
    <citation type="submission" date="2016-11" db="EMBL/GenBank/DDBJ databases">
        <title>The macronuclear genome of Stentor coeruleus: a giant cell with tiny introns.</title>
        <authorList>
            <person name="Slabodnick M."/>
            <person name="Ruby J.G."/>
            <person name="Reiff S.B."/>
            <person name="Swart E.C."/>
            <person name="Gosai S."/>
            <person name="Prabakaran S."/>
            <person name="Witkowska E."/>
            <person name="Larue G.E."/>
            <person name="Fisher S."/>
            <person name="Freeman R.M."/>
            <person name="Gunawardena J."/>
            <person name="Chu W."/>
            <person name="Stover N.A."/>
            <person name="Gregory B.D."/>
            <person name="Nowacki M."/>
            <person name="Derisi J."/>
            <person name="Roy S.W."/>
            <person name="Marshall W.F."/>
            <person name="Sood P."/>
        </authorList>
    </citation>
    <scope>NUCLEOTIDE SEQUENCE [LARGE SCALE GENOMIC DNA]</scope>
    <source>
        <strain evidence="1">WM001</strain>
    </source>
</reference>
<dbReference type="EMBL" id="MPUH01000245">
    <property type="protein sequence ID" value="OMJ85177.1"/>
    <property type="molecule type" value="Genomic_DNA"/>
</dbReference>
<evidence type="ECO:0000313" key="2">
    <source>
        <dbReference type="Proteomes" id="UP000187209"/>
    </source>
</evidence>
<dbReference type="OrthoDB" id="10264446at2759"/>
<organism evidence="1 2">
    <name type="scientific">Stentor coeruleus</name>
    <dbReference type="NCBI Taxonomy" id="5963"/>
    <lineage>
        <taxon>Eukaryota</taxon>
        <taxon>Sar</taxon>
        <taxon>Alveolata</taxon>
        <taxon>Ciliophora</taxon>
        <taxon>Postciliodesmatophora</taxon>
        <taxon>Heterotrichea</taxon>
        <taxon>Heterotrichida</taxon>
        <taxon>Stentoridae</taxon>
        <taxon>Stentor</taxon>
    </lineage>
</organism>
<dbReference type="Pfam" id="PF01603">
    <property type="entry name" value="B56"/>
    <property type="match status" value="1"/>
</dbReference>
<dbReference type="InterPro" id="IPR002554">
    <property type="entry name" value="PP2A_B56"/>
</dbReference>
<dbReference type="SUPFAM" id="SSF48371">
    <property type="entry name" value="ARM repeat"/>
    <property type="match status" value="1"/>
</dbReference>
<dbReference type="AlphaFoldDB" id="A0A1R2C843"/>
<evidence type="ECO:0008006" key="3">
    <source>
        <dbReference type="Google" id="ProtNLM"/>
    </source>
</evidence>
<dbReference type="GO" id="GO:0019888">
    <property type="term" value="F:protein phosphatase regulator activity"/>
    <property type="evidence" value="ECO:0007669"/>
    <property type="project" value="InterPro"/>
</dbReference>
<dbReference type="InterPro" id="IPR011989">
    <property type="entry name" value="ARM-like"/>
</dbReference>
<sequence>MIESMSFKHGAAADDRKIMEVNKVASVVQIIDKANAEPKNSIEVKELFLKRIQICSVTYDYSDDTKNTKAKSKRLIALKKLKVYLYDIKSVESYILPHLDAIFEMVSKNIFRPLPIDKKSADKLGPLETGVENQDIIIDPAWPHLQGIYEFFLELVICEVDGVKWIMIYITPSFTQEFLELFNSEEPRERDYLKNILHKIYRRLVPKRKMIRNAINNCFLIMIHDNQKFNGAGELLDILGFIINGFAVPLREEHIIFFKNILIPLHKVQTSHLFQKQLLECSMKFISKNNDLSIFLIEGLLRYWPFCNSLKEIFFLTELNDVIEVCEMSKLENLIPKLFKRLIKCMLGSQLQVSERVMQFFENDYFLGILRTFKQIIFPMIVPIIIDLAETHWHKILLESFNGLKIILKEIDPVAFDRALQGPKGIIKDDSLNVRHNIAERSEIEAQWEALTKKAQTIDLNFIPPAIPYTKHHVVGLHNMNKTRLSSNNLIPPV</sequence>
<dbReference type="GO" id="GO:0000159">
    <property type="term" value="C:protein phosphatase type 2A complex"/>
    <property type="evidence" value="ECO:0007669"/>
    <property type="project" value="InterPro"/>
</dbReference>
<proteinExistence type="predicted"/>
<dbReference type="Gene3D" id="1.25.10.10">
    <property type="entry name" value="Leucine-rich Repeat Variant"/>
    <property type="match status" value="1"/>
</dbReference>
<dbReference type="InterPro" id="IPR016024">
    <property type="entry name" value="ARM-type_fold"/>
</dbReference>
<protein>
    <recommendedName>
        <fullName evidence="3">Serine/threonine protein phosphatase 2A regulatory subunit</fullName>
    </recommendedName>
</protein>
<name>A0A1R2C843_9CILI</name>
<evidence type="ECO:0000313" key="1">
    <source>
        <dbReference type="EMBL" id="OMJ85177.1"/>
    </source>
</evidence>
<keyword evidence="2" id="KW-1185">Reference proteome</keyword>
<accession>A0A1R2C843</accession>